<proteinExistence type="inferred from homology"/>
<accession>A0A7D4C1T6</accession>
<keyword evidence="10" id="KW-1185">Reference proteome</keyword>
<dbReference type="PROSITE" id="PS00078">
    <property type="entry name" value="COX2"/>
    <property type="match status" value="1"/>
</dbReference>
<keyword evidence="4" id="KW-0479">Metal-binding</keyword>
<dbReference type="GO" id="GO:0005507">
    <property type="term" value="F:copper ion binding"/>
    <property type="evidence" value="ECO:0007669"/>
    <property type="project" value="InterPro"/>
</dbReference>
<dbReference type="PROSITE" id="PS51257">
    <property type="entry name" value="PROKAR_LIPOPROTEIN"/>
    <property type="match status" value="1"/>
</dbReference>
<comment type="subcellular location">
    <subcellularLocation>
        <location evidence="1">Membrane</location>
    </subcellularLocation>
</comment>
<dbReference type="GO" id="GO:0004129">
    <property type="term" value="F:cytochrome-c oxidase activity"/>
    <property type="evidence" value="ECO:0007669"/>
    <property type="project" value="InterPro"/>
</dbReference>
<evidence type="ECO:0000313" key="9">
    <source>
        <dbReference type="EMBL" id="QKG93416.1"/>
    </source>
</evidence>
<dbReference type="InterPro" id="IPR008972">
    <property type="entry name" value="Cupredoxin"/>
</dbReference>
<dbReference type="RefSeq" id="WP_173230207.1">
    <property type="nucleotide sequence ID" value="NZ_CP053941.1"/>
</dbReference>
<dbReference type="EMBL" id="CP053941">
    <property type="protein sequence ID" value="QKG93416.1"/>
    <property type="molecule type" value="Genomic_DNA"/>
</dbReference>
<dbReference type="GeneID" id="55595586"/>
<evidence type="ECO:0000256" key="7">
    <source>
        <dbReference type="ARBA" id="ARBA00023136"/>
    </source>
</evidence>
<sequence>MKRRQLLGAVGVSVTASLAGCSTEWIDAVDDQGGASGDDSASETRSRLSTGLARIDIDEYDAEALVVRTFSPNDLSGVKESMAYLRRLDAAIPMSLDIDLGSLADAVVVSDGTLVELTAPGDGSFESAVSGLEGSSEQIGAFDLYSVDDGVVAIDGRRLLLARADDSLSLSPRELVRRVIEGESTEGSTATTTERAAVESVVDAVEADALRSVAVPLNGDAFGPETRFVPGARAAAWGVAVGDSIGGPSVETKLAVGFPEGEASTRPVVDALPEEWGEHYTGGDDGVAGPRVVGAIDESEFVHVDADTASVEGNTVTVTASGDGEPHDGRNPYLRPRGVDDLLIVEVTARQYEFRFSYPQYGVTGREELVVPVDRPVAFGLKSEDVHHRLHVPDSDPELVYDIYPGIERFTDVVTPSGSGEYAGVCREYCGAGHTNMVTNVRVTGSSAFDDWIGAA</sequence>
<dbReference type="InterPro" id="IPR045187">
    <property type="entry name" value="CcO_II"/>
</dbReference>
<dbReference type="GO" id="GO:0042773">
    <property type="term" value="P:ATP synthesis coupled electron transport"/>
    <property type="evidence" value="ECO:0007669"/>
    <property type="project" value="TreeGrafter"/>
</dbReference>
<keyword evidence="5" id="KW-0249">Electron transport</keyword>
<dbReference type="KEGG" id="hsai:HPS36_11250"/>
<evidence type="ECO:0000256" key="2">
    <source>
        <dbReference type="ARBA" id="ARBA00007866"/>
    </source>
</evidence>
<dbReference type="Proteomes" id="UP000505020">
    <property type="component" value="Chromosome"/>
</dbReference>
<dbReference type="GO" id="GO:0016020">
    <property type="term" value="C:membrane"/>
    <property type="evidence" value="ECO:0007669"/>
    <property type="project" value="UniProtKB-SubCell"/>
</dbReference>
<keyword evidence="7" id="KW-0472">Membrane</keyword>
<name>A0A7D4C1T6_9EURY</name>
<keyword evidence="3" id="KW-0813">Transport</keyword>
<evidence type="ECO:0000256" key="4">
    <source>
        <dbReference type="ARBA" id="ARBA00022723"/>
    </source>
</evidence>
<feature type="domain" description="Cytochrome oxidase subunit II copper A binding" evidence="8">
    <location>
        <begin position="340"/>
        <end position="455"/>
    </location>
</feature>
<dbReference type="PANTHER" id="PTHR22888">
    <property type="entry name" value="CYTOCHROME C OXIDASE, SUBUNIT II"/>
    <property type="match status" value="1"/>
</dbReference>
<dbReference type="SUPFAM" id="SSF49503">
    <property type="entry name" value="Cupredoxins"/>
    <property type="match status" value="1"/>
</dbReference>
<protein>
    <recommendedName>
        <fullName evidence="8">Cytochrome oxidase subunit II copper A binding domain-containing protein</fullName>
    </recommendedName>
</protein>
<keyword evidence="6" id="KW-0186">Copper</keyword>
<dbReference type="InterPro" id="IPR002429">
    <property type="entry name" value="CcO_II-like_C"/>
</dbReference>
<gene>
    <name evidence="9" type="ORF">HPS36_11250</name>
</gene>
<evidence type="ECO:0000256" key="1">
    <source>
        <dbReference type="ARBA" id="ARBA00004370"/>
    </source>
</evidence>
<dbReference type="Gene3D" id="2.60.40.420">
    <property type="entry name" value="Cupredoxins - blue copper proteins"/>
    <property type="match status" value="1"/>
</dbReference>
<evidence type="ECO:0000256" key="3">
    <source>
        <dbReference type="ARBA" id="ARBA00022448"/>
    </source>
</evidence>
<dbReference type="AlphaFoldDB" id="A0A7D4C1T6"/>
<comment type="similarity">
    <text evidence="2">Belongs to the cytochrome c oxidase subunit 2 family.</text>
</comment>
<organism evidence="9 10">
    <name type="scientific">Halorubrum salinarum</name>
    <dbReference type="NCBI Taxonomy" id="2739057"/>
    <lineage>
        <taxon>Archaea</taxon>
        <taxon>Methanobacteriati</taxon>
        <taxon>Methanobacteriota</taxon>
        <taxon>Stenosarchaea group</taxon>
        <taxon>Halobacteria</taxon>
        <taxon>Halobacteriales</taxon>
        <taxon>Haloferacaceae</taxon>
        <taxon>Halorubrum</taxon>
    </lineage>
</organism>
<dbReference type="Pfam" id="PF00116">
    <property type="entry name" value="COX2"/>
    <property type="match status" value="1"/>
</dbReference>
<dbReference type="PANTHER" id="PTHR22888:SF9">
    <property type="entry name" value="CYTOCHROME C OXIDASE SUBUNIT 2"/>
    <property type="match status" value="1"/>
</dbReference>
<reference evidence="9 10" key="1">
    <citation type="submission" date="2020-05" db="EMBL/GenBank/DDBJ databases">
        <title>Halorubrum RHB-C sp.nov., an extremely halophilic archaeon isolated from solar salt farm.</title>
        <authorList>
            <person name="Ho H."/>
            <person name="Danganan R.E."/>
            <person name="Dedeles G.R."/>
            <person name="Kim S.-G."/>
        </authorList>
    </citation>
    <scope>NUCLEOTIDE SEQUENCE [LARGE SCALE GENOMIC DNA]</scope>
    <source>
        <strain evidence="9 10">RHB-C</strain>
    </source>
</reference>
<dbReference type="InterPro" id="IPR001505">
    <property type="entry name" value="Copper_CuA"/>
</dbReference>
<dbReference type="PROSITE" id="PS50857">
    <property type="entry name" value="COX2_CUA"/>
    <property type="match status" value="1"/>
</dbReference>
<evidence type="ECO:0000313" key="10">
    <source>
        <dbReference type="Proteomes" id="UP000505020"/>
    </source>
</evidence>
<evidence type="ECO:0000256" key="6">
    <source>
        <dbReference type="ARBA" id="ARBA00023008"/>
    </source>
</evidence>
<evidence type="ECO:0000256" key="5">
    <source>
        <dbReference type="ARBA" id="ARBA00022982"/>
    </source>
</evidence>
<evidence type="ECO:0000259" key="8">
    <source>
        <dbReference type="PROSITE" id="PS50857"/>
    </source>
</evidence>